<dbReference type="NCBIfam" id="TIGR00390">
    <property type="entry name" value="hslU"/>
    <property type="match status" value="1"/>
</dbReference>
<dbReference type="InterPro" id="IPR019489">
    <property type="entry name" value="Clp_ATPase_C"/>
</dbReference>
<dbReference type="Gene3D" id="1.10.8.60">
    <property type="match status" value="1"/>
</dbReference>
<protein>
    <recommendedName>
        <fullName evidence="5">ATP-dependent protease ATPase subunit HslU</fullName>
    </recommendedName>
    <alternativeName>
        <fullName evidence="5">Unfoldase HslU</fullName>
    </alternativeName>
</protein>
<dbReference type="AlphaFoldDB" id="A0A2T5IKV0"/>
<feature type="domain" description="Clp ATPase C-terminal" evidence="7">
    <location>
        <begin position="361"/>
        <end position="460"/>
    </location>
</feature>
<feature type="binding site" evidence="5">
    <location>
        <position position="21"/>
    </location>
    <ligand>
        <name>ATP</name>
        <dbReference type="ChEBI" id="CHEBI:30616"/>
    </ligand>
</feature>
<keyword evidence="3 5" id="KW-0067">ATP-binding</keyword>
<dbReference type="RefSeq" id="WP_108032481.1">
    <property type="nucleotide sequence ID" value="NZ_QAOM01000008.1"/>
</dbReference>
<evidence type="ECO:0000259" key="6">
    <source>
        <dbReference type="SMART" id="SM00382"/>
    </source>
</evidence>
<comment type="function">
    <text evidence="5">ATPase subunit of a proteasome-like degradation complex; this subunit has chaperone activity. The binding of ATP and its subsequent hydrolysis by HslU are essential for unfolding of protein substrates subsequently hydrolyzed by HslV. HslU recognizes the N-terminal part of its protein substrates and unfolds these before they are guided to HslV for hydrolysis.</text>
</comment>
<dbReference type="InterPro" id="IPR027417">
    <property type="entry name" value="P-loop_NTPase"/>
</dbReference>
<evidence type="ECO:0000259" key="7">
    <source>
        <dbReference type="SMART" id="SM01086"/>
    </source>
</evidence>
<evidence type="ECO:0000313" key="8">
    <source>
        <dbReference type="EMBL" id="PTQ84454.1"/>
    </source>
</evidence>
<dbReference type="GO" id="GO:0036402">
    <property type="term" value="F:proteasome-activating activity"/>
    <property type="evidence" value="ECO:0007669"/>
    <property type="project" value="UniProtKB-UniRule"/>
</dbReference>
<dbReference type="OrthoDB" id="9804062at2"/>
<dbReference type="GO" id="GO:0043335">
    <property type="term" value="P:protein unfolding"/>
    <property type="evidence" value="ECO:0007669"/>
    <property type="project" value="UniProtKB-UniRule"/>
</dbReference>
<reference evidence="8 9" key="1">
    <citation type="submission" date="2018-04" db="EMBL/GenBank/DDBJ databases">
        <title>Genomic Encyclopedia of Archaeal and Bacterial Type Strains, Phase II (KMG-II): from individual species to whole genera.</title>
        <authorList>
            <person name="Goeker M."/>
        </authorList>
    </citation>
    <scope>NUCLEOTIDE SEQUENCE [LARGE SCALE GENOMIC DNA]</scope>
    <source>
        <strain evidence="8 9">DSM 18806</strain>
    </source>
</reference>
<dbReference type="PANTHER" id="PTHR48102:SF3">
    <property type="entry name" value="ATP-DEPENDENT PROTEASE ATPASE SUBUNIT HSLU"/>
    <property type="match status" value="1"/>
</dbReference>
<evidence type="ECO:0000256" key="4">
    <source>
        <dbReference type="ARBA" id="ARBA00023186"/>
    </source>
</evidence>
<dbReference type="GO" id="GO:0009376">
    <property type="term" value="C:HslUV protease complex"/>
    <property type="evidence" value="ECO:0007669"/>
    <property type="project" value="UniProtKB-UniRule"/>
</dbReference>
<comment type="subunit">
    <text evidence="5">A double ring-shaped homohexamer of HslV is capped on each side by a ring-shaped HslU homohexamer. The assembly of the HslU/HslV complex is dependent on binding of ATP.</text>
</comment>
<dbReference type="SMART" id="SM00382">
    <property type="entry name" value="AAA"/>
    <property type="match status" value="1"/>
</dbReference>
<feature type="domain" description="AAA+ ATPase" evidence="6">
    <location>
        <begin position="52"/>
        <end position="358"/>
    </location>
</feature>
<dbReference type="FunFam" id="3.40.50.300:FF:000220">
    <property type="entry name" value="ATP-dependent protease ATPase subunit HslU"/>
    <property type="match status" value="1"/>
</dbReference>
<sequence length="469" mass="53252">MKEQHNRTPREIVKELDRYIIGQDAAKKAIAVALRNRYRRQQLDADMQKEVTPKNILMIGPTGVGKTELTRRLALLVEAPFVKVEATKFTEVGYVGRDVESMVRDLVENAIQIVEKQKRGDVYAKAYEAALQRLVKVMKPGIKKAKPKQESMNDWQNMFKNLGMPLPENQEEETEEVTAEIAQSRAEIIEQLRKGLLNKREVSIKVEEKQANPLGGGGNNEQMMMLQSAFESMTPKKKIQRTLLVEDAIEVLVQEETDKLVNKDDISQEALKLAETNGIIFIDEIDKITSKSQNTGEVSREGVQRDILPIVEGSQVSTKYGTIQTDHILFIASGAFHVSKPSDLIPELQGRFPIRVELNDLTEDDFVRILTEPNNAMLKQYIALLATEDVNITFTQEAIRKMAVIATEVNQETDNIGARRLHTIMEKLLEDLLFEASEIPGTDITITEHYVDEKLEKIVENKDLRRYIL</sequence>
<dbReference type="Proteomes" id="UP000244161">
    <property type="component" value="Unassembled WGS sequence"/>
</dbReference>
<dbReference type="GO" id="GO:0008233">
    <property type="term" value="F:peptidase activity"/>
    <property type="evidence" value="ECO:0007669"/>
    <property type="project" value="UniProtKB-KW"/>
</dbReference>
<dbReference type="Pfam" id="PF00004">
    <property type="entry name" value="AAA"/>
    <property type="match status" value="1"/>
</dbReference>
<comment type="caution">
    <text evidence="8">The sequence shown here is derived from an EMBL/GenBank/DDBJ whole genome shotgun (WGS) entry which is preliminary data.</text>
</comment>
<feature type="binding site" evidence="5">
    <location>
        <position position="347"/>
    </location>
    <ligand>
        <name>ATP</name>
        <dbReference type="ChEBI" id="CHEBI:30616"/>
    </ligand>
</feature>
<keyword evidence="2 5" id="KW-0547">Nucleotide-binding</keyword>
<accession>A0A2T5IKV0</accession>
<evidence type="ECO:0000256" key="3">
    <source>
        <dbReference type="ARBA" id="ARBA00022840"/>
    </source>
</evidence>
<dbReference type="InterPro" id="IPR004491">
    <property type="entry name" value="HslU"/>
</dbReference>
<keyword evidence="5" id="KW-0963">Cytoplasm</keyword>
<dbReference type="GO" id="GO:0005524">
    <property type="term" value="F:ATP binding"/>
    <property type="evidence" value="ECO:0007669"/>
    <property type="project" value="UniProtKB-UniRule"/>
</dbReference>
<dbReference type="SUPFAM" id="SSF52540">
    <property type="entry name" value="P-loop containing nucleoside triphosphate hydrolases"/>
    <property type="match status" value="1"/>
</dbReference>
<keyword evidence="8" id="KW-0378">Hydrolase</keyword>
<feature type="binding site" evidence="5">
    <location>
        <position position="419"/>
    </location>
    <ligand>
        <name>ATP</name>
        <dbReference type="ChEBI" id="CHEBI:30616"/>
    </ligand>
</feature>
<dbReference type="GO" id="GO:0016887">
    <property type="term" value="F:ATP hydrolysis activity"/>
    <property type="evidence" value="ECO:0007669"/>
    <property type="project" value="InterPro"/>
</dbReference>
<feature type="binding site" evidence="5">
    <location>
        <position position="283"/>
    </location>
    <ligand>
        <name>ATP</name>
        <dbReference type="ChEBI" id="CHEBI:30616"/>
    </ligand>
</feature>
<evidence type="ECO:0000313" key="9">
    <source>
        <dbReference type="Proteomes" id="UP000244161"/>
    </source>
</evidence>
<organism evidence="8 9">
    <name type="scientific">Trichococcus patagoniensis</name>
    <dbReference type="NCBI Taxonomy" id="382641"/>
    <lineage>
        <taxon>Bacteria</taxon>
        <taxon>Bacillati</taxon>
        <taxon>Bacillota</taxon>
        <taxon>Bacilli</taxon>
        <taxon>Lactobacillales</taxon>
        <taxon>Carnobacteriaceae</taxon>
        <taxon>Trichococcus</taxon>
    </lineage>
</organism>
<keyword evidence="4 5" id="KW-0143">Chaperone</keyword>
<comment type="subcellular location">
    <subcellularLocation>
        <location evidence="5">Cytoplasm</location>
    </subcellularLocation>
</comment>
<keyword evidence="9" id="KW-1185">Reference proteome</keyword>
<dbReference type="InterPro" id="IPR050052">
    <property type="entry name" value="ATP-dep_Clp_protease_ClpX"/>
</dbReference>
<name>A0A2T5IKV0_9LACT</name>
<evidence type="ECO:0000256" key="5">
    <source>
        <dbReference type="HAMAP-Rule" id="MF_00249"/>
    </source>
</evidence>
<dbReference type="Pfam" id="PF07724">
    <property type="entry name" value="AAA_2"/>
    <property type="match status" value="1"/>
</dbReference>
<feature type="binding site" evidence="5">
    <location>
        <begin position="63"/>
        <end position="68"/>
    </location>
    <ligand>
        <name>ATP</name>
        <dbReference type="ChEBI" id="CHEBI:30616"/>
    </ligand>
</feature>
<dbReference type="Gene3D" id="3.40.50.300">
    <property type="entry name" value="P-loop containing nucleotide triphosphate hydrolases"/>
    <property type="match status" value="2"/>
</dbReference>
<dbReference type="EMBL" id="QAOM01000008">
    <property type="protein sequence ID" value="PTQ84454.1"/>
    <property type="molecule type" value="Genomic_DNA"/>
</dbReference>
<evidence type="ECO:0000256" key="1">
    <source>
        <dbReference type="ARBA" id="ARBA00009771"/>
    </source>
</evidence>
<keyword evidence="8" id="KW-0645">Protease</keyword>
<proteinExistence type="inferred from homology"/>
<dbReference type="NCBIfam" id="NF003544">
    <property type="entry name" value="PRK05201.1"/>
    <property type="match status" value="1"/>
</dbReference>
<dbReference type="PANTHER" id="PTHR48102">
    <property type="entry name" value="ATP-DEPENDENT CLP PROTEASE ATP-BINDING SUBUNIT CLPX-LIKE, MITOCHONDRIAL-RELATED"/>
    <property type="match status" value="1"/>
</dbReference>
<evidence type="ECO:0000256" key="2">
    <source>
        <dbReference type="ARBA" id="ARBA00022741"/>
    </source>
</evidence>
<dbReference type="InterPro" id="IPR003593">
    <property type="entry name" value="AAA+_ATPase"/>
</dbReference>
<gene>
    <name evidence="5" type="primary">hslU</name>
    <name evidence="8" type="ORF">C8U37_10821</name>
</gene>
<comment type="similarity">
    <text evidence="1 5">Belongs to the ClpX chaperone family. HslU subfamily.</text>
</comment>
<dbReference type="SMART" id="SM01086">
    <property type="entry name" value="ClpB_D2-small"/>
    <property type="match status" value="1"/>
</dbReference>
<dbReference type="HAMAP" id="MF_00249">
    <property type="entry name" value="HslU"/>
    <property type="match status" value="1"/>
</dbReference>
<dbReference type="InterPro" id="IPR003959">
    <property type="entry name" value="ATPase_AAA_core"/>
</dbReference>
<dbReference type="CDD" id="cd19498">
    <property type="entry name" value="RecA-like_HslU"/>
    <property type="match status" value="1"/>
</dbReference>